<proteinExistence type="inferred from homology"/>
<dbReference type="Gene3D" id="3.90.25.10">
    <property type="entry name" value="UDP-galactose 4-epimerase, domain 1"/>
    <property type="match status" value="1"/>
</dbReference>
<reference evidence="3" key="1">
    <citation type="submission" date="2020-03" db="EMBL/GenBank/DDBJ databases">
        <title>The deep terrestrial virosphere.</title>
        <authorList>
            <person name="Holmfeldt K."/>
            <person name="Nilsson E."/>
            <person name="Simone D."/>
            <person name="Lopez-Fernandez M."/>
            <person name="Wu X."/>
            <person name="de Brujin I."/>
            <person name="Lundin D."/>
            <person name="Andersson A."/>
            <person name="Bertilsson S."/>
            <person name="Dopson M."/>
        </authorList>
    </citation>
    <scope>NUCLEOTIDE SEQUENCE</scope>
    <source>
        <strain evidence="3">MM415B00852</strain>
    </source>
</reference>
<protein>
    <submittedName>
        <fullName evidence="3">Putative NADH dehydrogenase</fullName>
    </submittedName>
</protein>
<evidence type="ECO:0000259" key="2">
    <source>
        <dbReference type="Pfam" id="PF01370"/>
    </source>
</evidence>
<dbReference type="AlphaFoldDB" id="A0A6M3IY49"/>
<feature type="domain" description="NAD-dependent epimerase/dehydratase" evidence="2">
    <location>
        <begin position="6"/>
        <end position="293"/>
    </location>
</feature>
<dbReference type="SUPFAM" id="SSF51735">
    <property type="entry name" value="NAD(P)-binding Rossmann-fold domains"/>
    <property type="match status" value="1"/>
</dbReference>
<accession>A0A6M3IY49</accession>
<dbReference type="PANTHER" id="PTHR43000">
    <property type="entry name" value="DTDP-D-GLUCOSE 4,6-DEHYDRATASE-RELATED"/>
    <property type="match status" value="1"/>
</dbReference>
<organism evidence="3">
    <name type="scientific">viral metagenome</name>
    <dbReference type="NCBI Taxonomy" id="1070528"/>
    <lineage>
        <taxon>unclassified sequences</taxon>
        <taxon>metagenomes</taxon>
        <taxon>organismal metagenomes</taxon>
    </lineage>
</organism>
<evidence type="ECO:0000313" key="3">
    <source>
        <dbReference type="EMBL" id="QJA61917.1"/>
    </source>
</evidence>
<gene>
    <name evidence="3" type="ORF">MM415B00852_0010</name>
</gene>
<dbReference type="InterPro" id="IPR036291">
    <property type="entry name" value="NAD(P)-bd_dom_sf"/>
</dbReference>
<dbReference type="InterPro" id="IPR001509">
    <property type="entry name" value="Epimerase_deHydtase"/>
</dbReference>
<evidence type="ECO:0000256" key="1">
    <source>
        <dbReference type="ARBA" id="ARBA00007637"/>
    </source>
</evidence>
<dbReference type="EMBL" id="MT141457">
    <property type="protein sequence ID" value="QJA61917.1"/>
    <property type="molecule type" value="Genomic_DNA"/>
</dbReference>
<name>A0A6M3IY49_9ZZZZ</name>
<sequence>MSKKTVLVTGSDGYLGTALTLRLLEKECGVVGVDNILRREMVKEMGSFSAFPIYDIFKKARELKKIGSFAFFYSDITNYDELANIFKKYKPDIIVNLAQQPSAPYSHISREHAVKTIVNNSVGTMNILYCMKEFTPNSPLVTIGSMGEFQVDINTDIAEGLFEFEYNGRKSKSSIFPRRAGSYYHSSKIASTYYIDCAVRFWGLSATDIMQGVVYGNWTEEIVKYNLNTRLDSDESLGTVINRFIVQAMIEHPLTVYGKGLHKRGFLALNDSIQCLMLAIENPPKKGEYRTWNQLDEVFTIDQLADKVISVGKEFNMNVKKIYIESPRVEVVDDHYYNPIAEKIIKLGFKQTRTVEDEIRYLFKVLLDVPDLKKLGRVVIPKITWR</sequence>
<dbReference type="Gene3D" id="3.40.50.720">
    <property type="entry name" value="NAD(P)-binding Rossmann-like Domain"/>
    <property type="match status" value="1"/>
</dbReference>
<comment type="similarity">
    <text evidence="1">Belongs to the NAD(P)-dependent epimerase/dehydratase family.</text>
</comment>
<dbReference type="Pfam" id="PF01370">
    <property type="entry name" value="Epimerase"/>
    <property type="match status" value="1"/>
</dbReference>